<accession>A0A7M2XSR7</accession>
<dbReference type="RefSeq" id="WP_193903759.1">
    <property type="nucleotide sequence ID" value="NZ_CP063450.1"/>
</dbReference>
<dbReference type="Proteomes" id="UP000593818">
    <property type="component" value="Chromosome"/>
</dbReference>
<feature type="signal peptide" evidence="2">
    <location>
        <begin position="1"/>
        <end position="23"/>
    </location>
</feature>
<dbReference type="AlphaFoldDB" id="A0A7M2XSR7"/>
<proteinExistence type="predicted"/>
<dbReference type="EMBL" id="CP063450">
    <property type="protein sequence ID" value="QOW00905.1"/>
    <property type="molecule type" value="Genomic_DNA"/>
</dbReference>
<protein>
    <submittedName>
        <fullName evidence="3">Uncharacterized protein</fullName>
    </submittedName>
</protein>
<gene>
    <name evidence="3" type="ORF">INP59_11710</name>
</gene>
<keyword evidence="2" id="KW-0732">Signal</keyword>
<sequence length="153" mass="16399">MRRTSVVLAVLSVVILVSATACSHDATNPQRGSTSEGGETSMVETPREHLVVLASEQADAALVDIEAMAPVTQLLRPRLLLVVADPDAREDIRRIPGVLGVYGTAPDREPLGLSPEEQLFVDAWAARRAPKTRPGEGSNWDTPGFEPPDIPGR</sequence>
<dbReference type="PROSITE" id="PS51257">
    <property type="entry name" value="PROKAR_LIPOPROTEIN"/>
    <property type="match status" value="1"/>
</dbReference>
<evidence type="ECO:0000313" key="3">
    <source>
        <dbReference type="EMBL" id="QOW00905.1"/>
    </source>
</evidence>
<name>A0A7M2XSR7_9NOCA</name>
<feature type="chain" id="PRO_5032463726" evidence="2">
    <location>
        <begin position="24"/>
        <end position="153"/>
    </location>
</feature>
<reference evidence="3 4" key="1">
    <citation type="submission" date="2020-10" db="EMBL/GenBank/DDBJ databases">
        <title>Whole genome sequence of oil-degrading bacteria Rhodococcus pyridinivorans strain 5Ap.</title>
        <authorList>
            <person name="Akhremchuk A.E."/>
            <person name="Valentovich L.N."/>
            <person name="Charniauskaya M.I."/>
            <person name="Bukliarevich H.A."/>
            <person name="Titok M.A."/>
        </authorList>
    </citation>
    <scope>NUCLEOTIDE SEQUENCE [LARGE SCALE GENOMIC DNA]</scope>
    <source>
        <strain evidence="3 4">5Ap</strain>
    </source>
</reference>
<organism evidence="3 4">
    <name type="scientific">Rhodococcus pyridinivorans</name>
    <dbReference type="NCBI Taxonomy" id="103816"/>
    <lineage>
        <taxon>Bacteria</taxon>
        <taxon>Bacillati</taxon>
        <taxon>Actinomycetota</taxon>
        <taxon>Actinomycetes</taxon>
        <taxon>Mycobacteriales</taxon>
        <taxon>Nocardiaceae</taxon>
        <taxon>Rhodococcus</taxon>
    </lineage>
</organism>
<evidence type="ECO:0000256" key="2">
    <source>
        <dbReference type="SAM" id="SignalP"/>
    </source>
</evidence>
<feature type="region of interest" description="Disordered" evidence="1">
    <location>
        <begin position="127"/>
        <end position="153"/>
    </location>
</feature>
<keyword evidence="4" id="KW-1185">Reference proteome</keyword>
<evidence type="ECO:0000256" key="1">
    <source>
        <dbReference type="SAM" id="MobiDB-lite"/>
    </source>
</evidence>
<evidence type="ECO:0000313" key="4">
    <source>
        <dbReference type="Proteomes" id="UP000593818"/>
    </source>
</evidence>